<feature type="region of interest" description="Disordered" evidence="1">
    <location>
        <begin position="1099"/>
        <end position="1198"/>
    </location>
</feature>
<feature type="compositionally biased region" description="Polar residues" evidence="1">
    <location>
        <begin position="503"/>
        <end position="518"/>
    </location>
</feature>
<feature type="region of interest" description="Disordered" evidence="1">
    <location>
        <begin position="1419"/>
        <end position="1448"/>
    </location>
</feature>
<feature type="compositionally biased region" description="Polar residues" evidence="1">
    <location>
        <begin position="100"/>
        <end position="110"/>
    </location>
</feature>
<feature type="region of interest" description="Disordered" evidence="1">
    <location>
        <begin position="787"/>
        <end position="923"/>
    </location>
</feature>
<feature type="compositionally biased region" description="Low complexity" evidence="1">
    <location>
        <begin position="116"/>
        <end position="129"/>
    </location>
</feature>
<feature type="compositionally biased region" description="Low complexity" evidence="1">
    <location>
        <begin position="1104"/>
        <end position="1117"/>
    </location>
</feature>
<evidence type="ECO:0000256" key="1">
    <source>
        <dbReference type="SAM" id="MobiDB-lite"/>
    </source>
</evidence>
<evidence type="ECO:0000313" key="3">
    <source>
        <dbReference type="Proteomes" id="UP000297245"/>
    </source>
</evidence>
<organism evidence="2 3">
    <name type="scientific">Dendrothele bispora (strain CBS 962.96)</name>
    <dbReference type="NCBI Taxonomy" id="1314807"/>
    <lineage>
        <taxon>Eukaryota</taxon>
        <taxon>Fungi</taxon>
        <taxon>Dikarya</taxon>
        <taxon>Basidiomycota</taxon>
        <taxon>Agaricomycotina</taxon>
        <taxon>Agaricomycetes</taxon>
        <taxon>Agaricomycetidae</taxon>
        <taxon>Agaricales</taxon>
        <taxon>Agaricales incertae sedis</taxon>
        <taxon>Dendrothele</taxon>
    </lineage>
</organism>
<gene>
    <name evidence="2" type="ORF">K435DRAFT_868641</name>
</gene>
<evidence type="ECO:0000313" key="2">
    <source>
        <dbReference type="EMBL" id="THU86079.1"/>
    </source>
</evidence>
<feature type="compositionally biased region" description="Polar residues" evidence="1">
    <location>
        <begin position="554"/>
        <end position="565"/>
    </location>
</feature>
<feature type="compositionally biased region" description="Low complexity" evidence="1">
    <location>
        <begin position="1138"/>
        <end position="1177"/>
    </location>
</feature>
<feature type="compositionally biased region" description="Low complexity" evidence="1">
    <location>
        <begin position="534"/>
        <end position="550"/>
    </location>
</feature>
<feature type="region of interest" description="Disordered" evidence="1">
    <location>
        <begin position="81"/>
        <end position="186"/>
    </location>
</feature>
<reference evidence="2 3" key="1">
    <citation type="journal article" date="2019" name="Nat. Ecol. Evol.">
        <title>Megaphylogeny resolves global patterns of mushroom evolution.</title>
        <authorList>
            <person name="Varga T."/>
            <person name="Krizsan K."/>
            <person name="Foldi C."/>
            <person name="Dima B."/>
            <person name="Sanchez-Garcia M."/>
            <person name="Sanchez-Ramirez S."/>
            <person name="Szollosi G.J."/>
            <person name="Szarkandi J.G."/>
            <person name="Papp V."/>
            <person name="Albert L."/>
            <person name="Andreopoulos W."/>
            <person name="Angelini C."/>
            <person name="Antonin V."/>
            <person name="Barry K.W."/>
            <person name="Bougher N.L."/>
            <person name="Buchanan P."/>
            <person name="Buyck B."/>
            <person name="Bense V."/>
            <person name="Catcheside P."/>
            <person name="Chovatia M."/>
            <person name="Cooper J."/>
            <person name="Damon W."/>
            <person name="Desjardin D."/>
            <person name="Finy P."/>
            <person name="Geml J."/>
            <person name="Haridas S."/>
            <person name="Hughes K."/>
            <person name="Justo A."/>
            <person name="Karasinski D."/>
            <person name="Kautmanova I."/>
            <person name="Kiss B."/>
            <person name="Kocsube S."/>
            <person name="Kotiranta H."/>
            <person name="LaButti K.M."/>
            <person name="Lechner B.E."/>
            <person name="Liimatainen K."/>
            <person name="Lipzen A."/>
            <person name="Lukacs Z."/>
            <person name="Mihaltcheva S."/>
            <person name="Morgado L.N."/>
            <person name="Niskanen T."/>
            <person name="Noordeloos M.E."/>
            <person name="Ohm R.A."/>
            <person name="Ortiz-Santana B."/>
            <person name="Ovrebo C."/>
            <person name="Racz N."/>
            <person name="Riley R."/>
            <person name="Savchenko A."/>
            <person name="Shiryaev A."/>
            <person name="Soop K."/>
            <person name="Spirin V."/>
            <person name="Szebenyi C."/>
            <person name="Tomsovsky M."/>
            <person name="Tulloss R.E."/>
            <person name="Uehling J."/>
            <person name="Grigoriev I.V."/>
            <person name="Vagvolgyi C."/>
            <person name="Papp T."/>
            <person name="Martin F.M."/>
            <person name="Miettinen O."/>
            <person name="Hibbett D.S."/>
            <person name="Nagy L.G."/>
        </authorList>
    </citation>
    <scope>NUCLEOTIDE SEQUENCE [LARGE SCALE GENOMIC DNA]</scope>
    <source>
        <strain evidence="2 3">CBS 962.96</strain>
    </source>
</reference>
<feature type="region of interest" description="Disordered" evidence="1">
    <location>
        <begin position="455"/>
        <end position="565"/>
    </location>
</feature>
<protein>
    <submittedName>
        <fullName evidence="2">Uncharacterized protein</fullName>
    </submittedName>
</protein>
<proteinExistence type="predicted"/>
<dbReference type="Proteomes" id="UP000297245">
    <property type="component" value="Unassembled WGS sequence"/>
</dbReference>
<dbReference type="EMBL" id="ML179514">
    <property type="protein sequence ID" value="THU86079.1"/>
    <property type="molecule type" value="Genomic_DNA"/>
</dbReference>
<feature type="region of interest" description="Disordered" evidence="1">
    <location>
        <begin position="1"/>
        <end position="26"/>
    </location>
</feature>
<sequence length="1448" mass="158565">MAKSKDKKPNKEPAKRGAPSQFDARRENWLQTKFSEYLGVDERTEKTKWLNRVVNEWFEAFPYHCDEEPEEFRVIMYLEKKSSQTKSQPRSSPPQTSTSAIPNGTPTSEIPSVAHSSASGSQLDLSSSAKTATIPQSGDDTTGDASATIPPSGDNTTGDASAPQGDASGGVGDSSSPGTAFPSTGMQSTVCTAEDNEEKFEGILRELSEEALEGLKKRCQETRSEYSQNAAYRKTIRSWFGMERLRVHSASGARNPFKNWFDQIKKMDPGPPRRSTRVRPTPSNVKTFVQLLPEGWITDTVVEALKRLPDTEVKKVLAQLQTAADTKNAVEFNRAVVDFTIKYPSYMEDAMIVDQARRKSADQMDVENDMDSDTVKGGTSDQSSDAGERAIEALRQFADPSSSIGIPEVEGKLGLILGENFTEEWRKAIKTVECQDPDDKGGIDHLEALIPSLQVSAQSQSSSGRVVSVPSTPTPGSNVVSTSVPSTPTPASKLDHRVHTLSPPGSTRVSLVPTSPTAPETRSSSPPHTPSPPVSTRVSLPSVPTTPTAPGSHPISSSPPALPVTSTIDAENLVNDNQISLGNSESGYQSENAMDLGPGSNDFCFDRTDWPAWMHSAGDFLEIKLHDMEKIGDKDTCRTLLREWSIFERWHSFDNPKNACYSFVGRPAAVGVWFKSGKKFRDFSPKESKDGEVDTIYTSFPTWWSTINPDWRPHDALRRHTDYFTITLCGRAPRPGEKKFDLAVYSSGTTVPKNGQKGLKFHEFRPEEFKTKVLHYFMDFLLETTDEDSVPNEGLNHDLTTDTDTGGNESNDLPNKATDSEASGATTASRAKSGGKVTNTKKKKSLDGDGEKKGESKGSKSKGVQGKDSKGKGKGKGRGSEKRKKGKVDEEEETITSDSDSSDVPTSQDPGPPRRSTRVRPTPSNVKTFVQLLPEGWITDTVVEALKRLPETEVKKVLGQLQTAANTKSAVEFNRAVVDFTHQYPSYMEDAMIVDQARKKSADQMDAEMENDIGLDPVKGGTSDQSSNVSERAIEALRKFADPSSSMGIPEVEEKLESILGENFTEEWRKAIKTVESQDPDDRGGMDRLETLIPLLQDSAQSQSSGPVSTGISSVPSTPTPTPGSEVDHQVNTPSPPVSTQVSLPSVPTTPTTPTAPETHAVSPSSPHTPSPAHAVSTRVSLVPSVPTTPTAPETLSLSSPAMPVAISTINAENAVGNNQISLGNSELSESAMDTSPGNEDFGFDRTDWPAWMHSAGDFLEKKLHDMEEFGDKETCRTLLREWSIFERWHSFDNPKNACYSSVGRPTAVGVWFKNGKKFRDFSPKESKDGEVDTIYTSFPTWWLTINPDWRPRDKENNIILGNEEKGDWSALDKHGPCGLLTVIMLLIWWAKSNSDKSLWSDTVRDVVVTLRGLNHGNRTHGVRRKRADDDEGEPAELKRRATRSNVT</sequence>
<feature type="compositionally biased region" description="Basic residues" evidence="1">
    <location>
        <begin position="872"/>
        <end position="886"/>
    </location>
</feature>
<feature type="compositionally biased region" description="Low complexity" evidence="1">
    <location>
        <begin position="84"/>
        <end position="99"/>
    </location>
</feature>
<feature type="compositionally biased region" description="Polar residues" evidence="1">
    <location>
        <begin position="1186"/>
        <end position="1198"/>
    </location>
</feature>
<feature type="compositionally biased region" description="Polar residues" evidence="1">
    <location>
        <begin position="820"/>
        <end position="830"/>
    </location>
</feature>
<feature type="compositionally biased region" description="Polar residues" evidence="1">
    <location>
        <begin position="802"/>
        <end position="813"/>
    </location>
</feature>
<accession>A0A4S8LBC4</accession>
<name>A0A4S8LBC4_DENBC</name>
<feature type="compositionally biased region" description="Polar residues" evidence="1">
    <location>
        <begin position="130"/>
        <end position="145"/>
    </location>
</feature>
<feature type="region of interest" description="Disordered" evidence="1">
    <location>
        <begin position="361"/>
        <end position="387"/>
    </location>
</feature>
<feature type="compositionally biased region" description="Basic and acidic residues" evidence="1">
    <location>
        <begin position="845"/>
        <end position="858"/>
    </location>
</feature>
<dbReference type="OrthoDB" id="2965534at2759"/>
<feature type="compositionally biased region" description="Low complexity" evidence="1">
    <location>
        <begin position="455"/>
        <end position="492"/>
    </location>
</feature>
<keyword evidence="3" id="KW-1185">Reference proteome</keyword>